<dbReference type="SUPFAM" id="SSF52172">
    <property type="entry name" value="CheY-like"/>
    <property type="match status" value="1"/>
</dbReference>
<evidence type="ECO:0000313" key="1">
    <source>
        <dbReference type="EMBL" id="RGR46028.1"/>
    </source>
</evidence>
<sequence>MKKILLFSDHREIFKTTSKITKGKYKLRWCTYDWLNDDKHFNPDVIIMYFNKKMVEKGTFEFIIRVKGMLGNTIPILALIENGTKQDIFSILKAGVYDYLENVEDLQEYQKKIEEILLWVWYLKKYGSQKGCNDQ</sequence>
<organism evidence="1 2">
    <name type="scientific">Blautia obeum</name>
    <dbReference type="NCBI Taxonomy" id="40520"/>
    <lineage>
        <taxon>Bacteria</taxon>
        <taxon>Bacillati</taxon>
        <taxon>Bacillota</taxon>
        <taxon>Clostridia</taxon>
        <taxon>Lachnospirales</taxon>
        <taxon>Lachnospiraceae</taxon>
        <taxon>Blautia</taxon>
    </lineage>
</organism>
<proteinExistence type="predicted"/>
<reference evidence="1 2" key="1">
    <citation type="submission" date="2018-08" db="EMBL/GenBank/DDBJ databases">
        <title>A genome reference for cultivated species of the human gut microbiota.</title>
        <authorList>
            <person name="Zou Y."/>
            <person name="Xue W."/>
            <person name="Luo G."/>
        </authorList>
    </citation>
    <scope>NUCLEOTIDE SEQUENCE [LARGE SCALE GENOMIC DNA]</scope>
    <source>
        <strain evidence="1 2">AF25-21</strain>
    </source>
</reference>
<dbReference type="RefSeq" id="WP_117801568.1">
    <property type="nucleotide sequence ID" value="NZ_QRUH01000016.1"/>
</dbReference>
<dbReference type="EMBL" id="QRUH01000016">
    <property type="protein sequence ID" value="RGR46028.1"/>
    <property type="molecule type" value="Genomic_DNA"/>
</dbReference>
<dbReference type="InterPro" id="IPR011006">
    <property type="entry name" value="CheY-like_superfamily"/>
</dbReference>
<accession>A0A412EM94</accession>
<evidence type="ECO:0000313" key="2">
    <source>
        <dbReference type="Proteomes" id="UP000285839"/>
    </source>
</evidence>
<name>A0A412EM94_9FIRM</name>
<comment type="caution">
    <text evidence="1">The sequence shown here is derived from an EMBL/GenBank/DDBJ whole genome shotgun (WGS) entry which is preliminary data.</text>
</comment>
<dbReference type="Proteomes" id="UP000285839">
    <property type="component" value="Unassembled WGS sequence"/>
</dbReference>
<dbReference type="AlphaFoldDB" id="A0A412EM94"/>
<gene>
    <name evidence="1" type="ORF">DWY46_16300</name>
</gene>
<dbReference type="Gene3D" id="3.40.50.2300">
    <property type="match status" value="1"/>
</dbReference>
<protein>
    <submittedName>
        <fullName evidence="1">Response regulator</fullName>
    </submittedName>
</protein>